<dbReference type="Proteomes" id="UP000662857">
    <property type="component" value="Chromosome"/>
</dbReference>
<keyword evidence="2" id="KW-0472">Membrane</keyword>
<feature type="transmembrane region" description="Helical" evidence="2">
    <location>
        <begin position="236"/>
        <end position="259"/>
    </location>
</feature>
<feature type="transmembrane region" description="Helical" evidence="2">
    <location>
        <begin position="271"/>
        <end position="294"/>
    </location>
</feature>
<dbReference type="KEGG" id="nhy:JQS43_04550"/>
<dbReference type="Pfam" id="PF04235">
    <property type="entry name" value="DUF418"/>
    <property type="match status" value="1"/>
</dbReference>
<evidence type="ECO:0000259" key="4">
    <source>
        <dbReference type="Pfam" id="PF07786"/>
    </source>
</evidence>
<keyword evidence="2" id="KW-0812">Transmembrane</keyword>
<proteinExistence type="predicted"/>
<reference evidence="5" key="1">
    <citation type="submission" date="2021-02" db="EMBL/GenBank/DDBJ databases">
        <title>Natrosporangium hydrolyticum gen. nov., sp. nov, a haloalkaliphilic actinobacterium from a soda solonchak soil.</title>
        <authorList>
            <person name="Sorokin D.Y."/>
            <person name="Khijniak T.V."/>
            <person name="Zakharycheva A.P."/>
            <person name="Boueva O.V."/>
            <person name="Ariskina E.V."/>
            <person name="Hahnke R.L."/>
            <person name="Bunk B."/>
            <person name="Sproer C."/>
            <person name="Schumann P."/>
            <person name="Evtushenko L.I."/>
            <person name="Kublanov I.V."/>
        </authorList>
    </citation>
    <scope>NUCLEOTIDE SEQUENCE</scope>
    <source>
        <strain evidence="5">DSM 106523</strain>
    </source>
</reference>
<protein>
    <submittedName>
        <fullName evidence="5">DUF418 domain-containing protein</fullName>
    </submittedName>
</protein>
<evidence type="ECO:0000313" key="6">
    <source>
        <dbReference type="Proteomes" id="UP000662857"/>
    </source>
</evidence>
<feature type="transmembrane region" description="Helical" evidence="2">
    <location>
        <begin position="426"/>
        <end position="445"/>
    </location>
</feature>
<dbReference type="Pfam" id="PF07786">
    <property type="entry name" value="HGSNAT_cat"/>
    <property type="match status" value="1"/>
</dbReference>
<dbReference type="InterPro" id="IPR007349">
    <property type="entry name" value="DUF418"/>
</dbReference>
<feature type="transmembrane region" description="Helical" evidence="2">
    <location>
        <begin position="43"/>
        <end position="64"/>
    </location>
</feature>
<accession>A0A895YCS5</accession>
<organism evidence="5 6">
    <name type="scientific">Natronosporangium hydrolyticum</name>
    <dbReference type="NCBI Taxonomy" id="2811111"/>
    <lineage>
        <taxon>Bacteria</taxon>
        <taxon>Bacillati</taxon>
        <taxon>Actinomycetota</taxon>
        <taxon>Actinomycetes</taxon>
        <taxon>Micromonosporales</taxon>
        <taxon>Micromonosporaceae</taxon>
        <taxon>Natronosporangium</taxon>
    </lineage>
</organism>
<keyword evidence="6" id="KW-1185">Reference proteome</keyword>
<feature type="transmembrane region" description="Helical" evidence="2">
    <location>
        <begin position="384"/>
        <end position="406"/>
    </location>
</feature>
<name>A0A895YCS5_9ACTN</name>
<dbReference type="PANTHER" id="PTHR30590">
    <property type="entry name" value="INNER MEMBRANE PROTEIN"/>
    <property type="match status" value="1"/>
</dbReference>
<keyword evidence="2" id="KW-1133">Transmembrane helix</keyword>
<dbReference type="EMBL" id="CP070499">
    <property type="protein sequence ID" value="QSB15624.1"/>
    <property type="molecule type" value="Genomic_DNA"/>
</dbReference>
<dbReference type="InterPro" id="IPR012429">
    <property type="entry name" value="HGSNAT_cat"/>
</dbReference>
<feature type="transmembrane region" description="Helical" evidence="2">
    <location>
        <begin position="358"/>
        <end position="377"/>
    </location>
</feature>
<feature type="domain" description="Heparan-alpha-glucosaminide N-acetyltransferase catalytic" evidence="4">
    <location>
        <begin position="42"/>
        <end position="180"/>
    </location>
</feature>
<evidence type="ECO:0000313" key="5">
    <source>
        <dbReference type="EMBL" id="QSB15624.1"/>
    </source>
</evidence>
<dbReference type="PANTHER" id="PTHR30590:SF3">
    <property type="entry name" value="HYPOTHETICAL MEMBRANE SPANNING PROTEIN"/>
    <property type="match status" value="1"/>
</dbReference>
<gene>
    <name evidence="5" type="ORF">JQS43_04550</name>
</gene>
<feature type="transmembrane region" description="Helical" evidence="2">
    <location>
        <begin position="84"/>
        <end position="103"/>
    </location>
</feature>
<feature type="compositionally biased region" description="Polar residues" evidence="1">
    <location>
        <begin position="1"/>
        <end position="15"/>
    </location>
</feature>
<feature type="domain" description="DUF418" evidence="3">
    <location>
        <begin position="350"/>
        <end position="454"/>
    </location>
</feature>
<dbReference type="AlphaFoldDB" id="A0A895YCS5"/>
<evidence type="ECO:0000259" key="3">
    <source>
        <dbReference type="Pfam" id="PF04235"/>
    </source>
</evidence>
<feature type="transmembrane region" description="Helical" evidence="2">
    <location>
        <begin position="165"/>
        <end position="183"/>
    </location>
</feature>
<dbReference type="RefSeq" id="WP_239677804.1">
    <property type="nucleotide sequence ID" value="NZ_CP070499.1"/>
</dbReference>
<feature type="transmembrane region" description="Helical" evidence="2">
    <location>
        <begin position="195"/>
        <end position="216"/>
    </location>
</feature>
<evidence type="ECO:0000256" key="1">
    <source>
        <dbReference type="SAM" id="MobiDB-lite"/>
    </source>
</evidence>
<sequence>MSMTYRPIRSSTPTNADKPDGCAAAPPTSAEPARSGAESSGRIVAVDLVRALALFGMFAVNLGLHEEWAAAGVPDWLADLPHGRSSATFAVLAGWSLALLSGGRAARTERGRRQAAVKIAIRGVLLIVLGTALVAAGATIPVIIASYGVFFLLSLPFLRLGVRGLAVAAGVVAVVGPVIVRYVHLLASPAQLERLLPYDPVIGLGQLFTAGFGDIIHGGEPPYPGYEFPLAGYELGALLIYGFYPTGAFLTYVLAGMALGRLDLARRATQLRLAVLGPVLMIVGYGVPLLLHWLRYPVIPPFDIPEPEPAPQSLAEFKTALAGLEPWSLVEESSAYQIDRERSGLLDAYAHSGTTFEILGNLGVAIALLVIATALLTRWEWLRSLLAPVAAAGTMTLTAYTAQALGFAVLEDGSPIRWLPQTPQAVFGWFVVGSIVFAFAWSQLFRRGPLEQLFYLATKPARLIR</sequence>
<feature type="region of interest" description="Disordered" evidence="1">
    <location>
        <begin position="1"/>
        <end position="36"/>
    </location>
</feature>
<evidence type="ECO:0000256" key="2">
    <source>
        <dbReference type="SAM" id="Phobius"/>
    </source>
</evidence>
<dbReference type="InterPro" id="IPR052529">
    <property type="entry name" value="Bact_Transport_Assoc"/>
</dbReference>
<feature type="transmembrane region" description="Helical" evidence="2">
    <location>
        <begin position="124"/>
        <end position="153"/>
    </location>
</feature>